<keyword evidence="1" id="KW-1133">Transmembrane helix</keyword>
<evidence type="ECO:0000313" key="2">
    <source>
        <dbReference type="EMBL" id="ADX98091.1"/>
    </source>
</evidence>
<dbReference type="Proteomes" id="UP000007484">
    <property type="component" value="Chromosome"/>
</dbReference>
<keyword evidence="1" id="KW-0472">Membrane</keyword>
<accession>F0QRH1</accession>
<evidence type="ECO:0000256" key="1">
    <source>
        <dbReference type="SAM" id="Phobius"/>
    </source>
</evidence>
<keyword evidence="1" id="KW-0812">Transmembrane</keyword>
<proteinExistence type="predicted"/>
<keyword evidence="3" id="KW-1185">Reference proteome</keyword>
<sequence>MVSSLLSSSFLKFVSLVSFSSLTLLSSFCISLFCFSKELLKSLKVFSTLVFWLPPPPGR</sequence>
<dbReference type="HOGENOM" id="CLU_2955684_0_0_14"/>
<dbReference type="AlphaFoldDB" id="F0QRH1"/>
<organism evidence="2 3">
    <name type="scientific">Mycoplasma suis (strain Illinois)</name>
    <dbReference type="NCBI Taxonomy" id="768700"/>
    <lineage>
        <taxon>Bacteria</taxon>
        <taxon>Bacillati</taxon>
        <taxon>Mycoplasmatota</taxon>
        <taxon>Mollicutes</taxon>
        <taxon>Mycoplasmataceae</taxon>
        <taxon>Mycoplasma</taxon>
    </lineage>
</organism>
<evidence type="ECO:0000313" key="3">
    <source>
        <dbReference type="Proteomes" id="UP000007484"/>
    </source>
</evidence>
<dbReference type="EMBL" id="CP002525">
    <property type="protein sequence ID" value="ADX98091.1"/>
    <property type="molecule type" value="Genomic_DNA"/>
</dbReference>
<reference evidence="2 3" key="1">
    <citation type="journal article" date="2011" name="J. Bacteriol.">
        <title>Complete genome sequences of two hemotropic Mycoplasmas, Mycoplasma haemofelis strain Ohio2 and Mycoplasma suis strain Illinois.</title>
        <authorList>
            <person name="Messick J.B."/>
            <person name="Santos A.P."/>
            <person name="Guimaraes A.M."/>
        </authorList>
    </citation>
    <scope>NUCLEOTIDE SEQUENCE [LARGE SCALE GENOMIC DNA]</scope>
    <source>
        <strain evidence="2 3">Illinois</strain>
    </source>
</reference>
<feature type="transmembrane region" description="Helical" evidence="1">
    <location>
        <begin position="13"/>
        <end position="35"/>
    </location>
</feature>
<gene>
    <name evidence="2" type="ordered locus">MSU_0558</name>
</gene>
<name>F0QRH1_MYCSL</name>
<dbReference type="KEGG" id="mss:MSU_0558"/>
<protein>
    <submittedName>
        <fullName evidence="2">Uncharacterized protein</fullName>
    </submittedName>
</protein>